<reference evidence="3" key="1">
    <citation type="journal article" date="2019" name="PLoS Negl. Trop. Dis.">
        <title>Revisiting the worldwide diversity of Leptospira species in the environment.</title>
        <authorList>
            <person name="Vincent A.T."/>
            <person name="Schiettekatte O."/>
            <person name="Bourhy P."/>
            <person name="Veyrier F.J."/>
            <person name="Picardeau M."/>
        </authorList>
    </citation>
    <scope>NUCLEOTIDE SEQUENCE [LARGE SCALE GENOMIC DNA]</scope>
    <source>
        <strain evidence="3">201702449</strain>
    </source>
</reference>
<dbReference type="PROSITE" id="PS50801">
    <property type="entry name" value="STAS"/>
    <property type="match status" value="1"/>
</dbReference>
<dbReference type="Proteomes" id="UP000297352">
    <property type="component" value="Unassembled WGS sequence"/>
</dbReference>
<name>A0ABY2MM90_9LEPT</name>
<dbReference type="InterPro" id="IPR036513">
    <property type="entry name" value="STAS_dom_sf"/>
</dbReference>
<gene>
    <name evidence="2" type="ORF">EHQ60_12165</name>
</gene>
<sequence>MYSNVFRLDSVYLSVRDKMVSELTKEKNYRIEVSSLDLYSAQNLEEDMTKLFQNDLSVIYIDFSNVEEVSSAVLGLLLYKKMMFQKQGVRLFLTNVKPQIQKILKILNLSCHLLA</sequence>
<dbReference type="InterPro" id="IPR002645">
    <property type="entry name" value="STAS_dom"/>
</dbReference>
<protein>
    <submittedName>
        <fullName evidence="2">Anti-sigma factor antagonist</fullName>
    </submittedName>
</protein>
<comment type="caution">
    <text evidence="2">The sequence shown here is derived from an EMBL/GenBank/DDBJ whole genome shotgun (WGS) entry which is preliminary data.</text>
</comment>
<accession>A0ABY2MM90</accession>
<feature type="domain" description="STAS" evidence="1">
    <location>
        <begin position="34"/>
        <end position="115"/>
    </location>
</feature>
<dbReference type="Pfam" id="PF01740">
    <property type="entry name" value="STAS"/>
    <property type="match status" value="1"/>
</dbReference>
<keyword evidence="3" id="KW-1185">Reference proteome</keyword>
<evidence type="ECO:0000313" key="3">
    <source>
        <dbReference type="Proteomes" id="UP000297352"/>
    </source>
</evidence>
<dbReference type="Gene3D" id="3.30.750.24">
    <property type="entry name" value="STAS domain"/>
    <property type="match status" value="1"/>
</dbReference>
<organism evidence="2 3">
    <name type="scientific">Leptospira levettii</name>
    <dbReference type="NCBI Taxonomy" id="2023178"/>
    <lineage>
        <taxon>Bacteria</taxon>
        <taxon>Pseudomonadati</taxon>
        <taxon>Spirochaetota</taxon>
        <taxon>Spirochaetia</taxon>
        <taxon>Leptospirales</taxon>
        <taxon>Leptospiraceae</taxon>
        <taxon>Leptospira</taxon>
    </lineage>
</organism>
<proteinExistence type="predicted"/>
<evidence type="ECO:0000313" key="2">
    <source>
        <dbReference type="EMBL" id="TGL69309.1"/>
    </source>
</evidence>
<dbReference type="SUPFAM" id="SSF52091">
    <property type="entry name" value="SpoIIaa-like"/>
    <property type="match status" value="1"/>
</dbReference>
<evidence type="ECO:0000259" key="1">
    <source>
        <dbReference type="PROSITE" id="PS50801"/>
    </source>
</evidence>
<dbReference type="EMBL" id="RQGI01000047">
    <property type="protein sequence ID" value="TGL69309.1"/>
    <property type="molecule type" value="Genomic_DNA"/>
</dbReference>
<dbReference type="CDD" id="cd07043">
    <property type="entry name" value="STAS_anti-anti-sigma_factors"/>
    <property type="match status" value="1"/>
</dbReference>